<evidence type="ECO:0000313" key="3">
    <source>
        <dbReference type="Proteomes" id="UP000013526"/>
    </source>
</evidence>
<dbReference type="RefSeq" id="WP_005901068.1">
    <property type="nucleotide sequence ID" value="NZ_AQGQ01000065.1"/>
</dbReference>
<keyword evidence="2" id="KW-0489">Methyltransferase</keyword>
<gene>
    <name evidence="2" type="ORF">G113_11079</name>
</gene>
<sequence length="145" mass="15985">MARVSTYLNFARETEAAFLFYREVFGGEFNGPIHRFSDSPGCPGQDPVSPADGNLVMHVELAILGGHVLMGTDAPASMGFTLVQGNSSYLNLEPDSRAETDCLFAALAEDGKVEVELQEMFWGDYFGSLVDKFGTHWMFNCRSKE</sequence>
<dbReference type="InterPro" id="IPR028973">
    <property type="entry name" value="PhnB-like"/>
</dbReference>
<dbReference type="Proteomes" id="UP000013526">
    <property type="component" value="Unassembled WGS sequence"/>
</dbReference>
<dbReference type="PANTHER" id="PTHR33990:SF1">
    <property type="entry name" value="PROTEIN YJDN"/>
    <property type="match status" value="1"/>
</dbReference>
<protein>
    <submittedName>
        <fullName evidence="2">3-demethylubiquinone-9 3-methyltransferase</fullName>
    </submittedName>
</protein>
<dbReference type="Pfam" id="PF06983">
    <property type="entry name" value="3-dmu-9_3-mt"/>
    <property type="match status" value="1"/>
</dbReference>
<dbReference type="PANTHER" id="PTHR33990">
    <property type="entry name" value="PROTEIN YJDN-RELATED"/>
    <property type="match status" value="1"/>
</dbReference>
<dbReference type="GO" id="GO:0008168">
    <property type="term" value="F:methyltransferase activity"/>
    <property type="evidence" value="ECO:0007669"/>
    <property type="project" value="UniProtKB-KW"/>
</dbReference>
<dbReference type="InterPro" id="IPR029068">
    <property type="entry name" value="Glyas_Bleomycin-R_OHBP_Dase"/>
</dbReference>
<dbReference type="CDD" id="cd06588">
    <property type="entry name" value="PhnB_like"/>
    <property type="match status" value="1"/>
</dbReference>
<evidence type="ECO:0000259" key="1">
    <source>
        <dbReference type="Pfam" id="PF06983"/>
    </source>
</evidence>
<reference evidence="2 3" key="1">
    <citation type="journal article" date="2013" name="Genome Announc.">
        <title>Draft Genome Sequence of Aeromonas molluscorum Strain 848TT, Isolated from Bivalve Molluscs.</title>
        <authorList>
            <person name="Spataro N."/>
            <person name="Farfan M."/>
            <person name="Albarral V."/>
            <person name="Sanglas A."/>
            <person name="Loren J.G."/>
            <person name="Fuste M.C."/>
            <person name="Bosch E."/>
        </authorList>
    </citation>
    <scope>NUCLEOTIDE SEQUENCE [LARGE SCALE GENOMIC DNA]</scope>
    <source>
        <strain evidence="2 3">848</strain>
    </source>
</reference>
<dbReference type="AlphaFoldDB" id="R1H9G7"/>
<evidence type="ECO:0000313" key="2">
    <source>
        <dbReference type="EMBL" id="EOD55054.1"/>
    </source>
</evidence>
<dbReference type="Gene3D" id="3.10.180.10">
    <property type="entry name" value="2,3-Dihydroxybiphenyl 1,2-Dioxygenase, domain 1"/>
    <property type="match status" value="1"/>
</dbReference>
<dbReference type="PATRIC" id="fig|1268236.3.peg.2190"/>
<proteinExistence type="predicted"/>
<dbReference type="OrthoDB" id="9795306at2"/>
<keyword evidence="3" id="KW-1185">Reference proteome</keyword>
<dbReference type="EMBL" id="AQGQ01000065">
    <property type="protein sequence ID" value="EOD55054.1"/>
    <property type="molecule type" value="Genomic_DNA"/>
</dbReference>
<dbReference type="GO" id="GO:0032259">
    <property type="term" value="P:methylation"/>
    <property type="evidence" value="ECO:0007669"/>
    <property type="project" value="UniProtKB-KW"/>
</dbReference>
<keyword evidence="2" id="KW-0830">Ubiquinone</keyword>
<comment type="caution">
    <text evidence="2">The sequence shown here is derived from an EMBL/GenBank/DDBJ whole genome shotgun (WGS) entry which is preliminary data.</text>
</comment>
<name>R1H9G7_9GAMM</name>
<feature type="domain" description="PhnB-like" evidence="1">
    <location>
        <begin position="4"/>
        <end position="137"/>
    </location>
</feature>
<organism evidence="2 3">
    <name type="scientific">Aeromonas molluscorum 848</name>
    <dbReference type="NCBI Taxonomy" id="1268236"/>
    <lineage>
        <taxon>Bacteria</taxon>
        <taxon>Pseudomonadati</taxon>
        <taxon>Pseudomonadota</taxon>
        <taxon>Gammaproteobacteria</taxon>
        <taxon>Aeromonadales</taxon>
        <taxon>Aeromonadaceae</taxon>
        <taxon>Aeromonas</taxon>
    </lineage>
</organism>
<accession>R1H9G7</accession>
<dbReference type="SUPFAM" id="SSF54593">
    <property type="entry name" value="Glyoxalase/Bleomycin resistance protein/Dihydroxybiphenyl dioxygenase"/>
    <property type="match status" value="1"/>
</dbReference>
<keyword evidence="2" id="KW-0808">Transferase</keyword>